<dbReference type="SUPFAM" id="SSF46785">
    <property type="entry name" value="Winged helix' DNA-binding domain"/>
    <property type="match status" value="1"/>
</dbReference>
<dbReference type="Pfam" id="PF03466">
    <property type="entry name" value="LysR_substrate"/>
    <property type="match status" value="1"/>
</dbReference>
<dbReference type="FunFam" id="1.10.10.10:FF:000001">
    <property type="entry name" value="LysR family transcriptional regulator"/>
    <property type="match status" value="1"/>
</dbReference>
<evidence type="ECO:0000313" key="6">
    <source>
        <dbReference type="EMBL" id="HJB38612.1"/>
    </source>
</evidence>
<dbReference type="GO" id="GO:0005829">
    <property type="term" value="C:cytosol"/>
    <property type="evidence" value="ECO:0007669"/>
    <property type="project" value="TreeGrafter"/>
</dbReference>
<dbReference type="GO" id="GO:0003700">
    <property type="term" value="F:DNA-binding transcription factor activity"/>
    <property type="evidence" value="ECO:0007669"/>
    <property type="project" value="InterPro"/>
</dbReference>
<dbReference type="PROSITE" id="PS50931">
    <property type="entry name" value="HTH_LYSR"/>
    <property type="match status" value="1"/>
</dbReference>
<accession>A0A9D2RZL5</accession>
<dbReference type="PANTHER" id="PTHR30419:SF8">
    <property type="entry name" value="NITROGEN ASSIMILATION TRANSCRIPTIONAL ACTIVATOR-RELATED"/>
    <property type="match status" value="1"/>
</dbReference>
<organism evidence="6 7">
    <name type="scientific">Candidatus Acutalibacter ornithocaccae</name>
    <dbReference type="NCBI Taxonomy" id="2838416"/>
    <lineage>
        <taxon>Bacteria</taxon>
        <taxon>Bacillati</taxon>
        <taxon>Bacillota</taxon>
        <taxon>Clostridia</taxon>
        <taxon>Eubacteriales</taxon>
        <taxon>Acutalibacteraceae</taxon>
        <taxon>Acutalibacter</taxon>
    </lineage>
</organism>
<dbReference type="PRINTS" id="PR00039">
    <property type="entry name" value="HTHLYSR"/>
</dbReference>
<dbReference type="InterPro" id="IPR000847">
    <property type="entry name" value="LysR_HTH_N"/>
</dbReference>
<reference evidence="6" key="2">
    <citation type="submission" date="2021-04" db="EMBL/GenBank/DDBJ databases">
        <authorList>
            <person name="Gilroy R."/>
        </authorList>
    </citation>
    <scope>NUCLEOTIDE SEQUENCE</scope>
    <source>
        <strain evidence="6">ChiBcolR8-3208</strain>
    </source>
</reference>
<dbReference type="InterPro" id="IPR005119">
    <property type="entry name" value="LysR_subst-bd"/>
</dbReference>
<dbReference type="Proteomes" id="UP000824214">
    <property type="component" value="Unassembled WGS sequence"/>
</dbReference>
<dbReference type="CDD" id="cd05466">
    <property type="entry name" value="PBP2_LTTR_substrate"/>
    <property type="match status" value="1"/>
</dbReference>
<proteinExistence type="inferred from homology"/>
<keyword evidence="4" id="KW-0804">Transcription</keyword>
<keyword evidence="3" id="KW-0238">DNA-binding</keyword>
<dbReference type="EMBL" id="DWXZ01000239">
    <property type="protein sequence ID" value="HJB38612.1"/>
    <property type="molecule type" value="Genomic_DNA"/>
</dbReference>
<feature type="domain" description="HTH lysR-type" evidence="5">
    <location>
        <begin position="1"/>
        <end position="61"/>
    </location>
</feature>
<comment type="similarity">
    <text evidence="1">Belongs to the LysR transcriptional regulatory family.</text>
</comment>
<evidence type="ECO:0000256" key="2">
    <source>
        <dbReference type="ARBA" id="ARBA00023015"/>
    </source>
</evidence>
<dbReference type="InterPro" id="IPR050950">
    <property type="entry name" value="HTH-type_LysR_regulators"/>
</dbReference>
<dbReference type="GO" id="GO:0003677">
    <property type="term" value="F:DNA binding"/>
    <property type="evidence" value="ECO:0007669"/>
    <property type="project" value="UniProtKB-KW"/>
</dbReference>
<dbReference type="SUPFAM" id="SSF53850">
    <property type="entry name" value="Periplasmic binding protein-like II"/>
    <property type="match status" value="1"/>
</dbReference>
<dbReference type="AlphaFoldDB" id="A0A9D2RZL5"/>
<gene>
    <name evidence="6" type="ORF">H9942_11205</name>
</gene>
<comment type="caution">
    <text evidence="6">The sequence shown here is derived from an EMBL/GenBank/DDBJ whole genome shotgun (WGS) entry which is preliminary data.</text>
</comment>
<evidence type="ECO:0000256" key="1">
    <source>
        <dbReference type="ARBA" id="ARBA00009437"/>
    </source>
</evidence>
<name>A0A9D2RZL5_9FIRM</name>
<dbReference type="PANTHER" id="PTHR30419">
    <property type="entry name" value="HTH-TYPE TRANSCRIPTIONAL REGULATOR YBHD"/>
    <property type="match status" value="1"/>
</dbReference>
<protein>
    <submittedName>
        <fullName evidence="6">LysR family transcriptional regulator</fullName>
    </submittedName>
</protein>
<sequence length="297" mass="33332">MELRVLHYFLAVAREQSISAAAQSLHLTQPTLSTQLKALEEELGKQLLVRGTKGSRKVTLTEEGMILRKRAEEILTLVNKAEEEIAHSDDTVVGTVSIGAGETDIVRYFAKAARTLQKRYPDIRYQISSGNAEYVLEYLDKGLIDFGLVFGEVDQRKYQSLPLPAKDTWGVLMRRDSPLAEKEAITPQDLWDKPLLLSHQRGGSGALFRWLKRDASQLNVVATYNLVYNASLLVDEGLGYALTLDKLIHTEGTDMCFRPLSPGMEATAAIVWKKYQVFTKAADTFLRCLKEQLPRES</sequence>
<dbReference type="InterPro" id="IPR036388">
    <property type="entry name" value="WH-like_DNA-bd_sf"/>
</dbReference>
<evidence type="ECO:0000259" key="5">
    <source>
        <dbReference type="PROSITE" id="PS50931"/>
    </source>
</evidence>
<dbReference type="Gene3D" id="1.10.10.10">
    <property type="entry name" value="Winged helix-like DNA-binding domain superfamily/Winged helix DNA-binding domain"/>
    <property type="match status" value="1"/>
</dbReference>
<dbReference type="InterPro" id="IPR036390">
    <property type="entry name" value="WH_DNA-bd_sf"/>
</dbReference>
<evidence type="ECO:0000313" key="7">
    <source>
        <dbReference type="Proteomes" id="UP000824214"/>
    </source>
</evidence>
<dbReference type="Pfam" id="PF00126">
    <property type="entry name" value="HTH_1"/>
    <property type="match status" value="1"/>
</dbReference>
<evidence type="ECO:0000256" key="3">
    <source>
        <dbReference type="ARBA" id="ARBA00023125"/>
    </source>
</evidence>
<keyword evidence="2" id="KW-0805">Transcription regulation</keyword>
<dbReference type="Gene3D" id="3.40.190.290">
    <property type="match status" value="1"/>
</dbReference>
<reference evidence="6" key="1">
    <citation type="journal article" date="2021" name="PeerJ">
        <title>Extensive microbial diversity within the chicken gut microbiome revealed by metagenomics and culture.</title>
        <authorList>
            <person name="Gilroy R."/>
            <person name="Ravi A."/>
            <person name="Getino M."/>
            <person name="Pursley I."/>
            <person name="Horton D.L."/>
            <person name="Alikhan N.F."/>
            <person name="Baker D."/>
            <person name="Gharbi K."/>
            <person name="Hall N."/>
            <person name="Watson M."/>
            <person name="Adriaenssens E.M."/>
            <person name="Foster-Nyarko E."/>
            <person name="Jarju S."/>
            <person name="Secka A."/>
            <person name="Antonio M."/>
            <person name="Oren A."/>
            <person name="Chaudhuri R.R."/>
            <person name="La Ragione R."/>
            <person name="Hildebrand F."/>
            <person name="Pallen M.J."/>
        </authorList>
    </citation>
    <scope>NUCLEOTIDE SEQUENCE</scope>
    <source>
        <strain evidence="6">ChiBcolR8-3208</strain>
    </source>
</reference>
<evidence type="ECO:0000256" key="4">
    <source>
        <dbReference type="ARBA" id="ARBA00023163"/>
    </source>
</evidence>